<feature type="region of interest" description="Disordered" evidence="2">
    <location>
        <begin position="252"/>
        <end position="283"/>
    </location>
</feature>
<evidence type="ECO:0000256" key="2">
    <source>
        <dbReference type="SAM" id="MobiDB-lite"/>
    </source>
</evidence>
<evidence type="ECO:0000313" key="3">
    <source>
        <dbReference type="EMBL" id="EAR85019.2"/>
    </source>
</evidence>
<organism evidence="3 4">
    <name type="scientific">Tetrahymena thermophila (strain SB210)</name>
    <dbReference type="NCBI Taxonomy" id="312017"/>
    <lineage>
        <taxon>Eukaryota</taxon>
        <taxon>Sar</taxon>
        <taxon>Alveolata</taxon>
        <taxon>Ciliophora</taxon>
        <taxon>Intramacronucleata</taxon>
        <taxon>Oligohymenophorea</taxon>
        <taxon>Hymenostomatida</taxon>
        <taxon>Tetrahymenina</taxon>
        <taxon>Tetrahymenidae</taxon>
        <taxon>Tetrahymena</taxon>
    </lineage>
</organism>
<evidence type="ECO:0000256" key="1">
    <source>
        <dbReference type="SAM" id="Coils"/>
    </source>
</evidence>
<dbReference type="InParanoid" id="I7LZW1"/>
<dbReference type="KEGG" id="tet:TTHERM_00529710"/>
<dbReference type="EMBL" id="GG662522">
    <property type="protein sequence ID" value="EAR85019.2"/>
    <property type="molecule type" value="Genomic_DNA"/>
</dbReference>
<reference evidence="4" key="1">
    <citation type="journal article" date="2006" name="PLoS Biol.">
        <title>Macronuclear genome sequence of the ciliate Tetrahymena thermophila, a model eukaryote.</title>
        <authorList>
            <person name="Eisen J.A."/>
            <person name="Coyne R.S."/>
            <person name="Wu M."/>
            <person name="Wu D."/>
            <person name="Thiagarajan M."/>
            <person name="Wortman J.R."/>
            <person name="Badger J.H."/>
            <person name="Ren Q."/>
            <person name="Amedeo P."/>
            <person name="Jones K.M."/>
            <person name="Tallon L.J."/>
            <person name="Delcher A.L."/>
            <person name="Salzberg S.L."/>
            <person name="Silva J.C."/>
            <person name="Haas B.J."/>
            <person name="Majoros W.H."/>
            <person name="Farzad M."/>
            <person name="Carlton J.M."/>
            <person name="Smith R.K. Jr."/>
            <person name="Garg J."/>
            <person name="Pearlman R.E."/>
            <person name="Karrer K.M."/>
            <person name="Sun L."/>
            <person name="Manning G."/>
            <person name="Elde N.C."/>
            <person name="Turkewitz A.P."/>
            <person name="Asai D.J."/>
            <person name="Wilkes D.E."/>
            <person name="Wang Y."/>
            <person name="Cai H."/>
            <person name="Collins K."/>
            <person name="Stewart B.A."/>
            <person name="Lee S.R."/>
            <person name="Wilamowska K."/>
            <person name="Weinberg Z."/>
            <person name="Ruzzo W.L."/>
            <person name="Wloga D."/>
            <person name="Gaertig J."/>
            <person name="Frankel J."/>
            <person name="Tsao C.-C."/>
            <person name="Gorovsky M.A."/>
            <person name="Keeling P.J."/>
            <person name="Waller R.F."/>
            <person name="Patron N.J."/>
            <person name="Cherry J.M."/>
            <person name="Stover N.A."/>
            <person name="Krieger C.J."/>
            <person name="del Toro C."/>
            <person name="Ryder H.F."/>
            <person name="Williamson S.C."/>
            <person name="Barbeau R.A."/>
            <person name="Hamilton E.P."/>
            <person name="Orias E."/>
        </authorList>
    </citation>
    <scope>NUCLEOTIDE SEQUENCE [LARGE SCALE GENOMIC DNA]</scope>
    <source>
        <strain evidence="4">SB210</strain>
    </source>
</reference>
<gene>
    <name evidence="3" type="ORF">TTHERM_00529710</name>
</gene>
<dbReference type="GeneID" id="7837832"/>
<feature type="compositionally biased region" description="Low complexity" evidence="2">
    <location>
        <begin position="254"/>
        <end position="269"/>
    </location>
</feature>
<keyword evidence="4" id="KW-1185">Reference proteome</keyword>
<dbReference type="AlphaFoldDB" id="I7LZW1"/>
<feature type="region of interest" description="Disordered" evidence="2">
    <location>
        <begin position="357"/>
        <end position="511"/>
    </location>
</feature>
<feature type="compositionally biased region" description="Basic residues" evidence="2">
    <location>
        <begin position="495"/>
        <end position="505"/>
    </location>
</feature>
<feature type="compositionally biased region" description="Acidic residues" evidence="2">
    <location>
        <begin position="371"/>
        <end position="395"/>
    </location>
</feature>
<evidence type="ECO:0000313" key="4">
    <source>
        <dbReference type="Proteomes" id="UP000009168"/>
    </source>
</evidence>
<dbReference type="Proteomes" id="UP000009168">
    <property type="component" value="Unassembled WGS sequence"/>
</dbReference>
<keyword evidence="1" id="KW-0175">Coiled coil</keyword>
<protein>
    <submittedName>
        <fullName evidence="3">Uncharacterized protein</fullName>
    </submittedName>
</protein>
<feature type="coiled-coil region" evidence="1">
    <location>
        <begin position="64"/>
        <end position="98"/>
    </location>
</feature>
<name>I7LZW1_TETTS</name>
<sequence length="526" mass="62614">MNQEVQSDSSYVSADLHFEVINSKLDKLMQIVTFTEKKPSIQMQDLLQLNDKEDEMLLFQKQVTLELQNIVNEQENQLKQYRNQNQKKQNQFEKEFAQLQDFYFKENRKLNEMVEYLAKENLKIREQYCEQTKNYYKLLDFIKIFTQGSLQEQTRKQLEQLGVQIQDTDQQNCLQELSDENTKILKKINALERFLIQVLSSYKNNNEKEELLNLKNQLEQKMIEMVDLNIQFQAIKEQNENYKRQLKKAKVFTQDNTNQNKKKQLQNYNKKNESKARQTRGKKINFQEFLKDYEEQFNEVSYNSSSSSPINSNSCNQEAQNNFNKNVKSKNLQNEDESLSEIHENIFEEEKANNQKKLNKQNYKNSKTVSSDDDEESEGEDQSQDSFIDDDEDIDDNKNFQKNRKLLKISEKKENNDQRNQKKGNQNLKESDESDFEESLSEKLQSEEYSSDESEGSQKKKKKKNKTNNKQENKQVTVQKQAKPIPEKKKIISQNKKKTSKKVLKKNQENQDRLFNQLDMFLNMQN</sequence>
<accession>I7LZW1</accession>
<dbReference type="RefSeq" id="XP_001032682.2">
    <property type="nucleotide sequence ID" value="XM_001032682.3"/>
</dbReference>
<proteinExistence type="predicted"/>
<feature type="compositionally biased region" description="Basic and acidic residues" evidence="2">
    <location>
        <begin position="408"/>
        <end position="420"/>
    </location>
</feature>